<dbReference type="PANTHER" id="PTHR44196:SF1">
    <property type="entry name" value="DEHYDROGENASE_REDUCTASE SDR FAMILY MEMBER 7B"/>
    <property type="match status" value="1"/>
</dbReference>
<dbReference type="GO" id="GO:0016491">
    <property type="term" value="F:oxidoreductase activity"/>
    <property type="evidence" value="ECO:0007669"/>
    <property type="project" value="UniProtKB-KW"/>
</dbReference>
<dbReference type="OrthoDB" id="9792003at2"/>
<dbReference type="PROSITE" id="PS00061">
    <property type="entry name" value="ADH_SHORT"/>
    <property type="match status" value="1"/>
</dbReference>
<dbReference type="PANTHER" id="PTHR44196">
    <property type="entry name" value="DEHYDROGENASE/REDUCTASE SDR FAMILY MEMBER 7B"/>
    <property type="match status" value="1"/>
</dbReference>
<dbReference type="InterPro" id="IPR036291">
    <property type="entry name" value="NAD(P)-bd_dom_sf"/>
</dbReference>
<evidence type="ECO:0000313" key="6">
    <source>
        <dbReference type="Proteomes" id="UP000001919"/>
    </source>
</evidence>
<evidence type="ECO:0000259" key="4">
    <source>
        <dbReference type="SMART" id="SM00822"/>
    </source>
</evidence>
<evidence type="ECO:0000256" key="1">
    <source>
        <dbReference type="ARBA" id="ARBA00006484"/>
    </source>
</evidence>
<sequence length="255" mass="26222">MTRPASPDQLDAQPAATPHSAGPGDRPAVLVTGANRGIGRAVAEELAADHHLILAGRDADALAALAAALPSAETFVAELTDYEGTAAAVAALELPTGLAGLVHSAGILVNGSVEDLSAAEWERNFAVNVTAVSELTRLLLPALRTARGTVVAVNSGSGFNAKGERGAYSASKFALRAWTDALRQEETGHGVRVSAVHPGRVDTDMQHELRAAESGAYESEKYLRPATVAAAIGFALRAPAEAVVATIDLRPRAIG</sequence>
<keyword evidence="2" id="KW-0560">Oxidoreductase</keyword>
<dbReference type="InterPro" id="IPR020904">
    <property type="entry name" value="Sc_DH/Rdtase_CS"/>
</dbReference>
<dbReference type="PATRIC" id="fig|446465.5.peg.2528"/>
<accession>C7MGA2</accession>
<dbReference type="HOGENOM" id="CLU_010194_2_10_11"/>
<feature type="region of interest" description="Disordered" evidence="3">
    <location>
        <begin position="1"/>
        <end position="27"/>
    </location>
</feature>
<reference evidence="5 6" key="1">
    <citation type="journal article" date="2009" name="Stand. Genomic Sci.">
        <title>Complete genome sequence of Brachybacterium faecium type strain (Schefferle 6-10).</title>
        <authorList>
            <person name="Lapidus A."/>
            <person name="Pukall R."/>
            <person name="Labuttii K."/>
            <person name="Copeland A."/>
            <person name="Del Rio T.G."/>
            <person name="Nolan M."/>
            <person name="Chen F."/>
            <person name="Lucas S."/>
            <person name="Tice H."/>
            <person name="Cheng J.F."/>
            <person name="Bruce D."/>
            <person name="Goodwin L."/>
            <person name="Pitluck S."/>
            <person name="Rohde M."/>
            <person name="Goker M."/>
            <person name="Pati A."/>
            <person name="Ivanova N."/>
            <person name="Mavrommatis K."/>
            <person name="Chen A."/>
            <person name="Palaniappan K."/>
            <person name="D'haeseleer P."/>
            <person name="Chain P."/>
            <person name="Bristow J."/>
            <person name="Eisen J.A."/>
            <person name="Markowitz V."/>
            <person name="Hugenholtz P."/>
            <person name="Kyrpides N.C."/>
            <person name="Klenk H.P."/>
        </authorList>
    </citation>
    <scope>NUCLEOTIDE SEQUENCE [LARGE SCALE GENOMIC DNA]</scope>
    <source>
        <strain evidence="6">ATCC 43885 / DSM 4810 / JCM 11609 / LMG 19847 / NBRC 14762 / NCIMB 9860 / 6-10</strain>
    </source>
</reference>
<feature type="domain" description="Ketoreductase" evidence="4">
    <location>
        <begin position="27"/>
        <end position="231"/>
    </location>
</feature>
<dbReference type="KEGG" id="bfa:Bfae_25540"/>
<dbReference type="SUPFAM" id="SSF51735">
    <property type="entry name" value="NAD(P)-binding Rossmann-fold domains"/>
    <property type="match status" value="1"/>
</dbReference>
<dbReference type="eggNOG" id="COG4221">
    <property type="taxonomic scope" value="Bacteria"/>
</dbReference>
<dbReference type="PRINTS" id="PR00081">
    <property type="entry name" value="GDHRDH"/>
</dbReference>
<dbReference type="SMART" id="SM00822">
    <property type="entry name" value="PKS_KR"/>
    <property type="match status" value="1"/>
</dbReference>
<dbReference type="GO" id="GO:0016020">
    <property type="term" value="C:membrane"/>
    <property type="evidence" value="ECO:0007669"/>
    <property type="project" value="TreeGrafter"/>
</dbReference>
<keyword evidence="6" id="KW-1185">Reference proteome</keyword>
<dbReference type="STRING" id="446465.Bfae_25540"/>
<dbReference type="EMBL" id="CP001643">
    <property type="protein sequence ID" value="ACU86335.1"/>
    <property type="molecule type" value="Genomic_DNA"/>
</dbReference>
<evidence type="ECO:0000256" key="2">
    <source>
        <dbReference type="ARBA" id="ARBA00023002"/>
    </source>
</evidence>
<protein>
    <submittedName>
        <fullName evidence="5">Short-chain alcohol dehydrogenase</fullName>
    </submittedName>
</protein>
<gene>
    <name evidence="5" type="ordered locus">Bfae_25540</name>
</gene>
<dbReference type="Proteomes" id="UP000001919">
    <property type="component" value="Chromosome"/>
</dbReference>
<organism evidence="5 6">
    <name type="scientific">Brachybacterium faecium (strain ATCC 43885 / DSM 4810 / JCM 11609 / LMG 19847 / NBRC 14762 / NCIMB 9860 / 6-10)</name>
    <dbReference type="NCBI Taxonomy" id="446465"/>
    <lineage>
        <taxon>Bacteria</taxon>
        <taxon>Bacillati</taxon>
        <taxon>Actinomycetota</taxon>
        <taxon>Actinomycetes</taxon>
        <taxon>Micrococcales</taxon>
        <taxon>Dermabacteraceae</taxon>
        <taxon>Brachybacterium</taxon>
    </lineage>
</organism>
<dbReference type="Gene3D" id="3.40.50.720">
    <property type="entry name" value="NAD(P)-binding Rossmann-like Domain"/>
    <property type="match status" value="1"/>
</dbReference>
<dbReference type="NCBIfam" id="NF006073">
    <property type="entry name" value="PRK08219.1"/>
    <property type="match status" value="1"/>
</dbReference>
<dbReference type="InterPro" id="IPR002347">
    <property type="entry name" value="SDR_fam"/>
</dbReference>
<evidence type="ECO:0000313" key="5">
    <source>
        <dbReference type="EMBL" id="ACU86335.1"/>
    </source>
</evidence>
<name>C7MGA2_BRAFD</name>
<dbReference type="InterPro" id="IPR057326">
    <property type="entry name" value="KR_dom"/>
</dbReference>
<comment type="similarity">
    <text evidence="1">Belongs to the short-chain dehydrogenases/reductases (SDR) family.</text>
</comment>
<dbReference type="Pfam" id="PF00106">
    <property type="entry name" value="adh_short"/>
    <property type="match status" value="1"/>
</dbReference>
<dbReference type="AlphaFoldDB" id="C7MGA2"/>
<proteinExistence type="inferred from homology"/>
<evidence type="ECO:0000256" key="3">
    <source>
        <dbReference type="SAM" id="MobiDB-lite"/>
    </source>
</evidence>